<comment type="caution">
    <text evidence="1">The sequence shown here is derived from an EMBL/GenBank/DDBJ whole genome shotgun (WGS) entry which is preliminary data.</text>
</comment>
<dbReference type="AlphaFoldDB" id="A0A8B2VKB7"/>
<name>A0A8B2VKB7_CUTAC</name>
<reference evidence="1 2" key="1">
    <citation type="submission" date="2017-02" db="EMBL/GenBank/DDBJ databases">
        <title>Prevalence of linear plasmids in Cutibacterium acnes isolates obtained from cancerous prostatic tissue.</title>
        <authorList>
            <person name="Davidsson S."/>
            <person name="Bruggemann H."/>
        </authorList>
    </citation>
    <scope>NUCLEOTIDE SEQUENCE [LARGE SCALE GENOMIC DNA]</scope>
    <source>
        <strain evidence="1 2">11-78</strain>
    </source>
</reference>
<organism evidence="1 2">
    <name type="scientific">Cutibacterium acnes</name>
    <name type="common">Propionibacterium acnes</name>
    <dbReference type="NCBI Taxonomy" id="1747"/>
    <lineage>
        <taxon>Bacteria</taxon>
        <taxon>Bacillati</taxon>
        <taxon>Actinomycetota</taxon>
        <taxon>Actinomycetes</taxon>
        <taxon>Propionibacteriales</taxon>
        <taxon>Propionibacteriaceae</taxon>
        <taxon>Cutibacterium</taxon>
    </lineage>
</organism>
<gene>
    <name evidence="1" type="ORF">B1B09_08680</name>
</gene>
<protein>
    <submittedName>
        <fullName evidence="1">Uncharacterized protein</fullName>
    </submittedName>
</protein>
<dbReference type="GeneID" id="92858164"/>
<sequence length="212" mass="23058">MTDDVDWQPGIVFTHTLSLTLDDKAQEILQSIRDQLMAVGVPVLHQPAHITVAAVSTMEGVDSHLVDVGWPERITLTKSCRLPNSDGVVGLCPHDPTSSDPVTIFDTSSEGEPELCSAPPSVGSFRALTCLPEDLRRPHELLHRRLAAAGVIAFNYYGPRWWSPHVTMGYQVPPELQGRAVRIVAGVGSLEVGVAGVSVWRVGDGHAYRLWP</sequence>
<dbReference type="Proteomes" id="UP000226191">
    <property type="component" value="Unassembled WGS sequence"/>
</dbReference>
<dbReference type="EMBL" id="MVCE01000003">
    <property type="protein sequence ID" value="PGF34020.1"/>
    <property type="molecule type" value="Genomic_DNA"/>
</dbReference>
<proteinExistence type="predicted"/>
<dbReference type="OrthoDB" id="3397424at2"/>
<evidence type="ECO:0000313" key="1">
    <source>
        <dbReference type="EMBL" id="PGF34020.1"/>
    </source>
</evidence>
<accession>A0A8B2VKB7</accession>
<evidence type="ECO:0000313" key="2">
    <source>
        <dbReference type="Proteomes" id="UP000226191"/>
    </source>
</evidence>
<dbReference type="RefSeq" id="WP_002516434.1">
    <property type="nucleotide sequence ID" value="NZ_AP022844.1"/>
</dbReference>